<reference evidence="1" key="1">
    <citation type="journal article" date="2020" name="Stud. Mycol.">
        <title>101 Dothideomycetes genomes: a test case for predicting lifestyles and emergence of pathogens.</title>
        <authorList>
            <person name="Haridas S."/>
            <person name="Albert R."/>
            <person name="Binder M."/>
            <person name="Bloem J."/>
            <person name="Labutti K."/>
            <person name="Salamov A."/>
            <person name="Andreopoulos B."/>
            <person name="Baker S."/>
            <person name="Barry K."/>
            <person name="Bills G."/>
            <person name="Bluhm B."/>
            <person name="Cannon C."/>
            <person name="Castanera R."/>
            <person name="Culley D."/>
            <person name="Daum C."/>
            <person name="Ezra D."/>
            <person name="Gonzalez J."/>
            <person name="Henrissat B."/>
            <person name="Kuo A."/>
            <person name="Liang C."/>
            <person name="Lipzen A."/>
            <person name="Lutzoni F."/>
            <person name="Magnuson J."/>
            <person name="Mondo S."/>
            <person name="Nolan M."/>
            <person name="Ohm R."/>
            <person name="Pangilinan J."/>
            <person name="Park H.-J."/>
            <person name="Ramirez L."/>
            <person name="Alfaro M."/>
            <person name="Sun H."/>
            <person name="Tritt A."/>
            <person name="Yoshinaga Y."/>
            <person name="Zwiers L.-H."/>
            <person name="Turgeon B."/>
            <person name="Goodwin S."/>
            <person name="Spatafora J."/>
            <person name="Crous P."/>
            <person name="Grigoriev I."/>
        </authorList>
    </citation>
    <scope>NUCLEOTIDE SEQUENCE</scope>
    <source>
        <strain evidence="1">CBS 183.55</strain>
    </source>
</reference>
<dbReference type="EMBL" id="ML979008">
    <property type="protein sequence ID" value="KAF1923252.1"/>
    <property type="molecule type" value="Genomic_DNA"/>
</dbReference>
<evidence type="ECO:0000313" key="1">
    <source>
        <dbReference type="EMBL" id="KAF1923252.1"/>
    </source>
</evidence>
<dbReference type="RefSeq" id="XP_033443505.1">
    <property type="nucleotide sequence ID" value="XM_033589376.1"/>
</dbReference>
<dbReference type="Proteomes" id="UP000800082">
    <property type="component" value="Unassembled WGS sequence"/>
</dbReference>
<gene>
    <name evidence="1" type="ORF">M421DRAFT_330306</name>
</gene>
<proteinExistence type="predicted"/>
<keyword evidence="2" id="KW-1185">Reference proteome</keyword>
<organism evidence="1 2">
    <name type="scientific">Didymella exigua CBS 183.55</name>
    <dbReference type="NCBI Taxonomy" id="1150837"/>
    <lineage>
        <taxon>Eukaryota</taxon>
        <taxon>Fungi</taxon>
        <taxon>Dikarya</taxon>
        <taxon>Ascomycota</taxon>
        <taxon>Pezizomycotina</taxon>
        <taxon>Dothideomycetes</taxon>
        <taxon>Pleosporomycetidae</taxon>
        <taxon>Pleosporales</taxon>
        <taxon>Pleosporineae</taxon>
        <taxon>Didymellaceae</taxon>
        <taxon>Didymella</taxon>
    </lineage>
</organism>
<dbReference type="AlphaFoldDB" id="A0A6A5R6B1"/>
<name>A0A6A5R6B1_9PLEO</name>
<dbReference type="GeneID" id="54347023"/>
<accession>A0A6A5R6B1</accession>
<evidence type="ECO:0000313" key="2">
    <source>
        <dbReference type="Proteomes" id="UP000800082"/>
    </source>
</evidence>
<sequence>MLCLACFGATVHSHRPVLTWPLVSSTRTLLLLQVKPYTTSTFTSRSGVLTVTAILGLFSNERAPAIIIIPVAHKSRPEALF</sequence>
<protein>
    <submittedName>
        <fullName evidence="1">Uncharacterized protein</fullName>
    </submittedName>
</protein>